<reference evidence="1" key="1">
    <citation type="submission" date="2023-01" db="EMBL/GenBank/DDBJ databases">
        <title>Human gut microbiome strain richness.</title>
        <authorList>
            <person name="Chen-Liaw A."/>
        </authorList>
    </citation>
    <scope>NUCLEOTIDE SEQUENCE</scope>
    <source>
        <strain evidence="1">BSD2780120875st1_E5_BSD2780120875b_170604</strain>
    </source>
</reference>
<sequence>MSTISNSGATWRNAVVTFWALTAYIGIWHSMQDMVVGLIRWFFVPIKEPQQEAARKKYSWRDALYFGDRQMIYESRPL</sequence>
<name>A0AAW6A0V3_9BIFI</name>
<dbReference type="RefSeq" id="WP_229027465.1">
    <property type="nucleotide sequence ID" value="NZ_JADMXZ010000009.1"/>
</dbReference>
<evidence type="ECO:0000313" key="1">
    <source>
        <dbReference type="EMBL" id="MDB1162392.1"/>
    </source>
</evidence>
<evidence type="ECO:0000313" key="2">
    <source>
        <dbReference type="Proteomes" id="UP001211105"/>
    </source>
</evidence>
<proteinExistence type="predicted"/>
<dbReference type="EMBL" id="JAQKGX010000007">
    <property type="protein sequence ID" value="MDB1162392.1"/>
    <property type="molecule type" value="Genomic_DNA"/>
</dbReference>
<organism evidence="1 2">
    <name type="scientific">Bifidobacterium catenulatum</name>
    <dbReference type="NCBI Taxonomy" id="1686"/>
    <lineage>
        <taxon>Bacteria</taxon>
        <taxon>Bacillati</taxon>
        <taxon>Actinomycetota</taxon>
        <taxon>Actinomycetes</taxon>
        <taxon>Bifidobacteriales</taxon>
        <taxon>Bifidobacteriaceae</taxon>
        <taxon>Bifidobacterium</taxon>
    </lineage>
</organism>
<protein>
    <submittedName>
        <fullName evidence="1">Uncharacterized protein</fullName>
    </submittedName>
</protein>
<dbReference type="Proteomes" id="UP001211105">
    <property type="component" value="Unassembled WGS sequence"/>
</dbReference>
<comment type="caution">
    <text evidence="1">The sequence shown here is derived from an EMBL/GenBank/DDBJ whole genome shotgun (WGS) entry which is preliminary data.</text>
</comment>
<dbReference type="AlphaFoldDB" id="A0AAW6A0V3"/>
<gene>
    <name evidence="1" type="ORF">PL707_08980</name>
</gene>
<accession>A0AAW6A0V3</accession>